<proteinExistence type="predicted"/>
<protein>
    <submittedName>
        <fullName evidence="1">Uncharacterized protein</fullName>
    </submittedName>
</protein>
<gene>
    <name evidence="1" type="ORF">3S14_14</name>
</gene>
<reference evidence="1" key="1">
    <citation type="submission" date="2017-06" db="EMBL/GenBank/DDBJ databases">
        <title>Novel phages from South African skin metaviromes.</title>
        <authorList>
            <person name="van Zyl L.J."/>
            <person name="Abrahams Y."/>
            <person name="Stander E.A."/>
            <person name="Kirby B.M."/>
            <person name="Clavaud C."/>
            <person name="Farcet C."/>
            <person name="Breton L."/>
            <person name="Trindade M.I."/>
        </authorList>
    </citation>
    <scope>NUCLEOTIDE SEQUENCE</scope>
</reference>
<sequence>MRKVKFFSKLYDCDSLDREINEWIENNNMELKDVKLTVDWEDGSDYVKYTATVIYI</sequence>
<name>A0A2H4J6V4_9CAUD</name>
<accession>A0A2H4J6V4</accession>
<dbReference type="EMBL" id="MF417874">
    <property type="protein sequence ID" value="ASN68206.1"/>
    <property type="molecule type" value="Genomic_DNA"/>
</dbReference>
<evidence type="ECO:0000313" key="1">
    <source>
        <dbReference type="EMBL" id="ASN68206.1"/>
    </source>
</evidence>
<organism evidence="1">
    <name type="scientific">uncultured Caudovirales phage</name>
    <dbReference type="NCBI Taxonomy" id="2100421"/>
    <lineage>
        <taxon>Viruses</taxon>
        <taxon>Duplodnaviria</taxon>
        <taxon>Heunggongvirae</taxon>
        <taxon>Uroviricota</taxon>
        <taxon>Caudoviricetes</taxon>
        <taxon>Peduoviridae</taxon>
        <taxon>Maltschvirus</taxon>
        <taxon>Maltschvirus maltsch</taxon>
    </lineage>
</organism>